<dbReference type="PROSITE" id="PS00491">
    <property type="entry name" value="PROLINE_PEPTIDASE"/>
    <property type="match status" value="1"/>
</dbReference>
<dbReference type="InterPro" id="IPR001714">
    <property type="entry name" value="Pept_M24_MAP"/>
</dbReference>
<dbReference type="OrthoDB" id="5288399at2"/>
<dbReference type="SUPFAM" id="SSF53092">
    <property type="entry name" value="Creatinase/prolidase N-terminal domain"/>
    <property type="match status" value="1"/>
</dbReference>
<evidence type="ECO:0000256" key="12">
    <source>
        <dbReference type="ARBA" id="ARBA00081411"/>
    </source>
</evidence>
<evidence type="ECO:0000256" key="7">
    <source>
        <dbReference type="ARBA" id="ARBA00022801"/>
    </source>
</evidence>
<dbReference type="InterPro" id="IPR029149">
    <property type="entry name" value="Creatin/AminoP/Spt16_N"/>
</dbReference>
<evidence type="ECO:0000256" key="8">
    <source>
        <dbReference type="ARBA" id="ARBA00023049"/>
    </source>
</evidence>
<gene>
    <name evidence="14" type="ORF">EC580_07320</name>
</gene>
<comment type="similarity">
    <text evidence="3">Belongs to the peptidase M24B family.</text>
</comment>
<keyword evidence="5" id="KW-0645">Protease</keyword>
<dbReference type="GO" id="GO:0030145">
    <property type="term" value="F:manganese ion binding"/>
    <property type="evidence" value="ECO:0007669"/>
    <property type="project" value="InterPro"/>
</dbReference>
<dbReference type="InterPro" id="IPR007865">
    <property type="entry name" value="Aminopep_P_N"/>
</dbReference>
<evidence type="ECO:0000256" key="6">
    <source>
        <dbReference type="ARBA" id="ARBA00022723"/>
    </source>
</evidence>
<accession>A0A3M8R166</accession>
<dbReference type="FunFam" id="3.90.230.10:FF:000002">
    <property type="entry name" value="Xaa-Pro aminopeptidase 3"/>
    <property type="match status" value="1"/>
</dbReference>
<evidence type="ECO:0000259" key="13">
    <source>
        <dbReference type="SMART" id="SM01011"/>
    </source>
</evidence>
<dbReference type="Pfam" id="PF00557">
    <property type="entry name" value="Peptidase_M24"/>
    <property type="match status" value="1"/>
</dbReference>
<comment type="catalytic activity">
    <reaction evidence="1">
        <text>Release of any N-terminal amino acid, including proline, that is linked to proline, even from a dipeptide or tripeptide.</text>
        <dbReference type="EC" id="3.4.11.9"/>
    </reaction>
</comment>
<dbReference type="InterPro" id="IPR052433">
    <property type="entry name" value="X-Pro_dipept-like"/>
</dbReference>
<dbReference type="RefSeq" id="WP_123103643.1">
    <property type="nucleotide sequence ID" value="NZ_CP127527.1"/>
</dbReference>
<protein>
    <recommendedName>
        <fullName evidence="10">Xaa-Pro aminopeptidase</fullName>
        <ecNumber evidence="4">3.4.11.9</ecNumber>
    </recommendedName>
    <alternativeName>
        <fullName evidence="11">Aminopeptidase P II</fullName>
    </alternativeName>
    <alternativeName>
        <fullName evidence="12">X-Pro aminopeptidase</fullName>
    </alternativeName>
</protein>
<dbReference type="GO" id="GO:0005829">
    <property type="term" value="C:cytosol"/>
    <property type="evidence" value="ECO:0007669"/>
    <property type="project" value="TreeGrafter"/>
</dbReference>
<dbReference type="AlphaFoldDB" id="A0A3M8R166"/>
<dbReference type="GO" id="GO:0070006">
    <property type="term" value="F:metalloaminopeptidase activity"/>
    <property type="evidence" value="ECO:0007669"/>
    <property type="project" value="InterPro"/>
</dbReference>
<name>A0A3M8R166_9PROT</name>
<evidence type="ECO:0000256" key="1">
    <source>
        <dbReference type="ARBA" id="ARBA00001424"/>
    </source>
</evidence>
<dbReference type="InterPro" id="IPR001131">
    <property type="entry name" value="Peptidase_M24B_aminopep-P_CS"/>
</dbReference>
<dbReference type="InterPro" id="IPR000994">
    <property type="entry name" value="Pept_M24"/>
</dbReference>
<dbReference type="SMART" id="SM01011">
    <property type="entry name" value="AMP_N"/>
    <property type="match status" value="1"/>
</dbReference>
<evidence type="ECO:0000256" key="9">
    <source>
        <dbReference type="ARBA" id="ARBA00023211"/>
    </source>
</evidence>
<comment type="cofactor">
    <cofactor evidence="2">
        <name>Mn(2+)</name>
        <dbReference type="ChEBI" id="CHEBI:29035"/>
    </cofactor>
</comment>
<keyword evidence="7 14" id="KW-0378">Hydrolase</keyword>
<evidence type="ECO:0000313" key="14">
    <source>
        <dbReference type="EMBL" id="RNF62289.1"/>
    </source>
</evidence>
<keyword evidence="14" id="KW-0031">Aminopeptidase</keyword>
<proteinExistence type="inferred from homology"/>
<keyword evidence="8" id="KW-0482">Metalloprotease</keyword>
<dbReference type="PANTHER" id="PTHR43226:SF4">
    <property type="entry name" value="XAA-PRO AMINOPEPTIDASE 3"/>
    <property type="match status" value="1"/>
</dbReference>
<reference evidence="14" key="1">
    <citation type="submission" date="2018-10" db="EMBL/GenBank/DDBJ databases">
        <title>Acidithiobacillus sulfuriphilus sp. nov.: an extremely acidophilic sulfur-oxidizing chemolithotroph isolated from a neutral pH environment.</title>
        <authorList>
            <person name="Falagan C."/>
            <person name="Moya-Beltran A."/>
            <person name="Quatrini R."/>
            <person name="Johnson D.B."/>
        </authorList>
    </citation>
    <scope>NUCLEOTIDE SEQUENCE [LARGE SCALE GENOMIC DNA]</scope>
    <source>
        <strain evidence="14">CJ-2</strain>
    </source>
</reference>
<dbReference type="SUPFAM" id="SSF55920">
    <property type="entry name" value="Creatinase/aminopeptidase"/>
    <property type="match status" value="1"/>
</dbReference>
<dbReference type="Gene3D" id="3.40.350.10">
    <property type="entry name" value="Creatinase/prolidase N-terminal domain"/>
    <property type="match status" value="1"/>
</dbReference>
<keyword evidence="6" id="KW-0479">Metal-binding</keyword>
<dbReference type="InterPro" id="IPR036005">
    <property type="entry name" value="Creatinase/aminopeptidase-like"/>
</dbReference>
<dbReference type="Gene3D" id="3.90.230.10">
    <property type="entry name" value="Creatinase/methionine aminopeptidase superfamily"/>
    <property type="match status" value="1"/>
</dbReference>
<dbReference type="PRINTS" id="PR00599">
    <property type="entry name" value="MAPEPTIDASE"/>
</dbReference>
<evidence type="ECO:0000256" key="10">
    <source>
        <dbReference type="ARBA" id="ARBA00069363"/>
    </source>
</evidence>
<dbReference type="NCBIfam" id="NF008131">
    <property type="entry name" value="PRK10879.1"/>
    <property type="match status" value="1"/>
</dbReference>
<evidence type="ECO:0000256" key="3">
    <source>
        <dbReference type="ARBA" id="ARBA00008766"/>
    </source>
</evidence>
<evidence type="ECO:0000256" key="4">
    <source>
        <dbReference type="ARBA" id="ARBA00012574"/>
    </source>
</evidence>
<dbReference type="Pfam" id="PF05195">
    <property type="entry name" value="AMP_N"/>
    <property type="match status" value="1"/>
</dbReference>
<evidence type="ECO:0000256" key="2">
    <source>
        <dbReference type="ARBA" id="ARBA00001936"/>
    </source>
</evidence>
<dbReference type="CDD" id="cd01087">
    <property type="entry name" value="Prolidase"/>
    <property type="match status" value="1"/>
</dbReference>
<comment type="caution">
    <text evidence="14">The sequence shown here is derived from an EMBL/GenBank/DDBJ whole genome shotgun (WGS) entry which is preliminary data.</text>
</comment>
<dbReference type="EC" id="3.4.11.9" evidence="4"/>
<evidence type="ECO:0000256" key="5">
    <source>
        <dbReference type="ARBA" id="ARBA00022670"/>
    </source>
</evidence>
<evidence type="ECO:0000256" key="11">
    <source>
        <dbReference type="ARBA" id="ARBA00075356"/>
    </source>
</evidence>
<keyword evidence="9" id="KW-0464">Manganese</keyword>
<sequence length="443" mass="48670">MRSLSLPRPDYLARRRRLMAQMGQEGVAIIPTATVKERNGDVQYPFRADSDFAYLTGFTEPEALLVLAPGHSDGEQILFCRPGDPQREIWEGRRAGLEGARQQCGVDRVLDIHAVDEILPQLLEDREILFYPMGRQADFDARVLHWRNVAKAKIRQGIRYPREVVDVSELIHEMRLFKDAAEAEILRAAVGISGAGHRHAMRSCRPGLTEYQLAAEIEYVFHRLGAPSPSYPSIVGGGVNACILHYTENDDELRDGDLVLIDAGAEVGGYAGDITRTLPVNGRFSPAQREIYELVLAGQEAAMAALTVGRAVTDYHDAAVQVLAQGLIDLGILGGSLDQALETGAYKPFYMHRTGHWLGMDVHDVGHYRVNQKEWRALAAGMVLTVEPGLYFAPDNPAAPERWRGIGIRIEDDVLIGADGPEILSADVPKSIAAIEAAMAIGH</sequence>
<dbReference type="EMBL" id="RIZI01000162">
    <property type="protein sequence ID" value="RNF62289.1"/>
    <property type="molecule type" value="Genomic_DNA"/>
</dbReference>
<dbReference type="GO" id="GO:0006508">
    <property type="term" value="P:proteolysis"/>
    <property type="evidence" value="ECO:0007669"/>
    <property type="project" value="UniProtKB-KW"/>
</dbReference>
<dbReference type="PANTHER" id="PTHR43226">
    <property type="entry name" value="XAA-PRO AMINOPEPTIDASE 3"/>
    <property type="match status" value="1"/>
</dbReference>
<organism evidence="14">
    <name type="scientific">Acidithiobacillus sulfuriphilus</name>
    <dbReference type="NCBI Taxonomy" id="1867749"/>
    <lineage>
        <taxon>Bacteria</taxon>
        <taxon>Pseudomonadati</taxon>
        <taxon>Pseudomonadota</taxon>
        <taxon>Acidithiobacillia</taxon>
        <taxon>Acidithiobacillales</taxon>
        <taxon>Acidithiobacillaceae</taxon>
        <taxon>Acidithiobacillus</taxon>
    </lineage>
</organism>
<feature type="domain" description="Aminopeptidase P N-terminal" evidence="13">
    <location>
        <begin position="6"/>
        <end position="140"/>
    </location>
</feature>